<dbReference type="AlphaFoldDB" id="A0A9D1F1T9"/>
<evidence type="ECO:0000259" key="3">
    <source>
        <dbReference type="Pfam" id="PF01156"/>
    </source>
</evidence>
<dbReference type="Gene3D" id="3.90.245.10">
    <property type="entry name" value="Ribonucleoside hydrolase-like"/>
    <property type="match status" value="1"/>
</dbReference>
<dbReference type="Pfam" id="PF01156">
    <property type="entry name" value="IU_nuc_hydro"/>
    <property type="match status" value="1"/>
</dbReference>
<keyword evidence="2" id="KW-0326">Glycosidase</keyword>
<evidence type="ECO:0000256" key="1">
    <source>
        <dbReference type="ARBA" id="ARBA00022801"/>
    </source>
</evidence>
<dbReference type="SUPFAM" id="SSF53590">
    <property type="entry name" value="Nucleoside hydrolase"/>
    <property type="match status" value="1"/>
</dbReference>
<gene>
    <name evidence="4" type="ORF">IAB46_00180</name>
</gene>
<dbReference type="PANTHER" id="PTHR12304:SF4">
    <property type="entry name" value="URIDINE NUCLEOSIDASE"/>
    <property type="match status" value="1"/>
</dbReference>
<dbReference type="InterPro" id="IPR023186">
    <property type="entry name" value="IUNH"/>
</dbReference>
<dbReference type="InterPro" id="IPR036452">
    <property type="entry name" value="Ribo_hydro-like"/>
</dbReference>
<dbReference type="GO" id="GO:0005829">
    <property type="term" value="C:cytosol"/>
    <property type="evidence" value="ECO:0007669"/>
    <property type="project" value="TreeGrafter"/>
</dbReference>
<evidence type="ECO:0000256" key="2">
    <source>
        <dbReference type="ARBA" id="ARBA00023295"/>
    </source>
</evidence>
<dbReference type="PANTHER" id="PTHR12304">
    <property type="entry name" value="INOSINE-URIDINE PREFERRING NUCLEOSIDE HYDROLASE"/>
    <property type="match status" value="1"/>
</dbReference>
<comment type="caution">
    <text evidence="4">The sequence shown here is derived from an EMBL/GenBank/DDBJ whole genome shotgun (WGS) entry which is preliminary data.</text>
</comment>
<dbReference type="Proteomes" id="UP000823927">
    <property type="component" value="Unassembled WGS sequence"/>
</dbReference>
<dbReference type="GO" id="GO:0008477">
    <property type="term" value="F:purine nucleosidase activity"/>
    <property type="evidence" value="ECO:0007669"/>
    <property type="project" value="TreeGrafter"/>
</dbReference>
<dbReference type="GO" id="GO:0006152">
    <property type="term" value="P:purine nucleoside catabolic process"/>
    <property type="evidence" value="ECO:0007669"/>
    <property type="project" value="TreeGrafter"/>
</dbReference>
<protein>
    <submittedName>
        <fullName evidence="4">Nucleoside hydrolase</fullName>
    </submittedName>
</protein>
<reference evidence="4" key="1">
    <citation type="submission" date="2020-10" db="EMBL/GenBank/DDBJ databases">
        <authorList>
            <person name="Gilroy R."/>
        </authorList>
    </citation>
    <scope>NUCLEOTIDE SEQUENCE</scope>
    <source>
        <strain evidence="4">CHK178-757</strain>
    </source>
</reference>
<organism evidence="4 5">
    <name type="scientific">Candidatus Scybalocola faecigallinarum</name>
    <dbReference type="NCBI Taxonomy" id="2840941"/>
    <lineage>
        <taxon>Bacteria</taxon>
        <taxon>Bacillati</taxon>
        <taxon>Bacillota</taxon>
        <taxon>Clostridia</taxon>
        <taxon>Lachnospirales</taxon>
        <taxon>Lachnospiraceae</taxon>
        <taxon>Lachnospiraceae incertae sedis</taxon>
        <taxon>Candidatus Scybalocola (ex Gilroy et al. 2021)</taxon>
    </lineage>
</organism>
<accession>A0A9D1F1T9</accession>
<reference evidence="4" key="2">
    <citation type="journal article" date="2021" name="PeerJ">
        <title>Extensive microbial diversity within the chicken gut microbiome revealed by metagenomics and culture.</title>
        <authorList>
            <person name="Gilroy R."/>
            <person name="Ravi A."/>
            <person name="Getino M."/>
            <person name="Pursley I."/>
            <person name="Horton D.L."/>
            <person name="Alikhan N.F."/>
            <person name="Baker D."/>
            <person name="Gharbi K."/>
            <person name="Hall N."/>
            <person name="Watson M."/>
            <person name="Adriaenssens E.M."/>
            <person name="Foster-Nyarko E."/>
            <person name="Jarju S."/>
            <person name="Secka A."/>
            <person name="Antonio M."/>
            <person name="Oren A."/>
            <person name="Chaudhuri R.R."/>
            <person name="La Ragione R."/>
            <person name="Hildebrand F."/>
            <person name="Pallen M.J."/>
        </authorList>
    </citation>
    <scope>NUCLEOTIDE SEQUENCE</scope>
    <source>
        <strain evidence="4">CHK178-757</strain>
    </source>
</reference>
<keyword evidence="1 4" id="KW-0378">Hydrolase</keyword>
<feature type="domain" description="Inosine/uridine-preferring nucleoside hydrolase" evidence="3">
    <location>
        <begin position="26"/>
        <end position="253"/>
    </location>
</feature>
<evidence type="ECO:0000313" key="5">
    <source>
        <dbReference type="Proteomes" id="UP000823927"/>
    </source>
</evidence>
<name>A0A9D1F1T9_9FIRM</name>
<dbReference type="InterPro" id="IPR001910">
    <property type="entry name" value="Inosine/uridine_hydrolase_dom"/>
</dbReference>
<sequence length="309" mass="35316">MFEYDFKVPEKKKIRLIVHTDCKNEADDQYALAHHLMTPKFMIKGIVAGHFEKNPQEYGPGNTVYASRDEIFKVLSLMGIEDEYKDKVFTGATGPIPDEDTPIESEGARCIIEEAMKDDEHPLFAVFLGCLTDLASAILLKPEICERMTAIWIGGGKYPGGCREFNLFQDINAANVVFRSKMPLWQIPINVYKQIAVSLTELSRRVKPCGEIGKYLFEQMVAFNDKCADITFWPHGESWGLGDQGTVTVLLEESERMNYDWVPAPAISQEMMYIHGQNNRPIRVYHTLDARLTMEDFYAKLEHNFLKKD</sequence>
<proteinExistence type="predicted"/>
<dbReference type="EMBL" id="DVIT01000002">
    <property type="protein sequence ID" value="HIS45981.1"/>
    <property type="molecule type" value="Genomic_DNA"/>
</dbReference>
<evidence type="ECO:0000313" key="4">
    <source>
        <dbReference type="EMBL" id="HIS45981.1"/>
    </source>
</evidence>